<evidence type="ECO:0000313" key="3">
    <source>
        <dbReference type="EMBL" id="ADU97582.1"/>
    </source>
</evidence>
<dbReference type="KEGG" id="tam:Theam_1626"/>
<accession>E8T5C8</accession>
<dbReference type="Pfam" id="PF01323">
    <property type="entry name" value="DSBA"/>
    <property type="match status" value="1"/>
</dbReference>
<dbReference type="PANTHER" id="PTHR35272">
    <property type="entry name" value="THIOL:DISULFIDE INTERCHANGE PROTEIN DSBC-RELATED"/>
    <property type="match status" value="1"/>
</dbReference>
<gene>
    <name evidence="3" type="ordered locus">Theam_1626</name>
</gene>
<dbReference type="Gene3D" id="3.40.30.10">
    <property type="entry name" value="Glutaredoxin"/>
    <property type="match status" value="1"/>
</dbReference>
<organism evidence="3 4">
    <name type="scientific">Thermovibrio ammonificans (strain DSM 15698 / JCM 12110 / HB-1)</name>
    <dbReference type="NCBI Taxonomy" id="648996"/>
    <lineage>
        <taxon>Bacteria</taxon>
        <taxon>Pseudomonadati</taxon>
        <taxon>Aquificota</taxon>
        <taxon>Aquificia</taxon>
        <taxon>Desulfurobacteriales</taxon>
        <taxon>Desulfurobacteriaceae</taxon>
        <taxon>Thermovibrio</taxon>
    </lineage>
</organism>
<dbReference type="HOGENOM" id="CLU_930440_0_0_0"/>
<dbReference type="EMBL" id="CP002444">
    <property type="protein sequence ID" value="ADU97582.1"/>
    <property type="molecule type" value="Genomic_DNA"/>
</dbReference>
<dbReference type="SUPFAM" id="SSF52833">
    <property type="entry name" value="Thioredoxin-like"/>
    <property type="match status" value="1"/>
</dbReference>
<evidence type="ECO:0000259" key="2">
    <source>
        <dbReference type="Pfam" id="PF01323"/>
    </source>
</evidence>
<keyword evidence="4" id="KW-1185">Reference proteome</keyword>
<feature type="signal peptide" evidence="1">
    <location>
        <begin position="1"/>
        <end position="20"/>
    </location>
</feature>
<dbReference type="PROSITE" id="PS51257">
    <property type="entry name" value="PROKAR_LIPOPROTEIN"/>
    <property type="match status" value="1"/>
</dbReference>
<dbReference type="InterPro" id="IPR001853">
    <property type="entry name" value="DSBA-like_thioredoxin_dom"/>
</dbReference>
<evidence type="ECO:0000313" key="4">
    <source>
        <dbReference type="Proteomes" id="UP000006362"/>
    </source>
</evidence>
<dbReference type="OrthoDB" id="12976at2"/>
<keyword evidence="1" id="KW-0732">Signal</keyword>
<evidence type="ECO:0000256" key="1">
    <source>
        <dbReference type="SAM" id="SignalP"/>
    </source>
</evidence>
<feature type="chain" id="PRO_5003230547" description="DSBA-like thioredoxin domain-containing protein" evidence="1">
    <location>
        <begin position="21"/>
        <end position="299"/>
    </location>
</feature>
<feature type="domain" description="DSBA-like thioredoxin" evidence="2">
    <location>
        <begin position="154"/>
        <end position="199"/>
    </location>
</feature>
<dbReference type="PANTHER" id="PTHR35272:SF3">
    <property type="entry name" value="THIOL:DISULFIDE INTERCHANGE PROTEIN DSBC"/>
    <property type="match status" value="1"/>
</dbReference>
<reference evidence="3" key="1">
    <citation type="submission" date="2011-01" db="EMBL/GenBank/DDBJ databases">
        <title>Complete sequence of chromosome of Thermovibrio ammonificans HB-1.</title>
        <authorList>
            <consortium name="US DOE Joint Genome Institute"/>
            <person name="Lucas S."/>
            <person name="Copeland A."/>
            <person name="Lapidus A."/>
            <person name="Cheng J.-F."/>
            <person name="Goodwin L."/>
            <person name="Pitluck S."/>
            <person name="Davenport K."/>
            <person name="Detter J.C."/>
            <person name="Han C."/>
            <person name="Tapia R."/>
            <person name="Land M."/>
            <person name="Hauser L."/>
            <person name="Kyrpides N."/>
            <person name="Ivanova N."/>
            <person name="Ovchinnikova G."/>
            <person name="Vetriani C."/>
            <person name="Woyke T."/>
        </authorList>
    </citation>
    <scope>NUCLEOTIDE SEQUENCE [LARGE SCALE GENOMIC DNA]</scope>
    <source>
        <strain evidence="3">HB-1</strain>
    </source>
</reference>
<dbReference type="STRING" id="648996.Theam_1626"/>
<protein>
    <recommendedName>
        <fullName evidence="2">DSBA-like thioredoxin domain-containing protein</fullName>
    </recommendedName>
</protein>
<dbReference type="RefSeq" id="WP_013538367.1">
    <property type="nucleotide sequence ID" value="NC_014926.1"/>
</dbReference>
<dbReference type="eggNOG" id="COG1651">
    <property type="taxonomic scope" value="Bacteria"/>
</dbReference>
<dbReference type="InterPro" id="IPR036249">
    <property type="entry name" value="Thioredoxin-like_sf"/>
</dbReference>
<dbReference type="InterPro" id="IPR051470">
    <property type="entry name" value="Thiol:disulfide_interchange"/>
</dbReference>
<sequence length="299" mass="34056">MRTLIASVLSLLLISSCGMATENTKAQPQKSLTTEEKIIKALLNPLKVKGIEVEKIEPTEAVKVPGFKTYEVTMIDKRRHREIKRYIFMTPDGKYLTLEIFKVRREGDVVHLTPLRPKNAEKPLKVDLSWVKQVDKALTEHNVPHVVGKGDKKVYIVWDIFCPFCYEHFNQIEELAKKNGVEIHLIPFPIHGENSIKGLVVYTQMARKEGAAGALKELYRMGNGSFMVYAKKMEERIKKEEAKVPGREKLEEFFTQLREQLAKNGVRATPSIIYMPPNSGGKGYIYIGFKPIDQVINGK</sequence>
<dbReference type="GO" id="GO:0016491">
    <property type="term" value="F:oxidoreductase activity"/>
    <property type="evidence" value="ECO:0007669"/>
    <property type="project" value="InterPro"/>
</dbReference>
<dbReference type="Proteomes" id="UP000006362">
    <property type="component" value="Chromosome"/>
</dbReference>
<dbReference type="AlphaFoldDB" id="E8T5C8"/>
<name>E8T5C8_THEA1</name>
<proteinExistence type="predicted"/>